<dbReference type="EMBL" id="QJJK01000007">
    <property type="protein sequence ID" value="PXW57029.1"/>
    <property type="molecule type" value="Genomic_DNA"/>
</dbReference>
<evidence type="ECO:0000313" key="2">
    <source>
        <dbReference type="Proteomes" id="UP000248021"/>
    </source>
</evidence>
<dbReference type="RefSeq" id="WP_110375660.1">
    <property type="nucleotide sequence ID" value="NZ_CAKNFM010000006.1"/>
</dbReference>
<keyword evidence="2" id="KW-1185">Reference proteome</keyword>
<organism evidence="1 2">
    <name type="scientific">Chelatococcus asaccharovorans</name>
    <dbReference type="NCBI Taxonomy" id="28210"/>
    <lineage>
        <taxon>Bacteria</taxon>
        <taxon>Pseudomonadati</taxon>
        <taxon>Pseudomonadota</taxon>
        <taxon>Alphaproteobacteria</taxon>
        <taxon>Hyphomicrobiales</taxon>
        <taxon>Chelatococcaceae</taxon>
        <taxon>Chelatococcus</taxon>
    </lineage>
</organism>
<dbReference type="AlphaFoldDB" id="A0A2V3U397"/>
<gene>
    <name evidence="1" type="ORF">C7450_10767</name>
</gene>
<proteinExistence type="predicted"/>
<name>A0A2V3U397_9HYPH</name>
<dbReference type="Proteomes" id="UP000248021">
    <property type="component" value="Unassembled WGS sequence"/>
</dbReference>
<accession>A0A2V3U397</accession>
<sequence length="81" mass="8850">MATIISVTEKASGHRVLVNADHILMVRAISHGGCNVYLDSASIHAPDILTVADDMDDLVRRWHADTRTQGEATIQPVHTPH</sequence>
<comment type="caution">
    <text evidence="1">The sequence shown here is derived from an EMBL/GenBank/DDBJ whole genome shotgun (WGS) entry which is preliminary data.</text>
</comment>
<reference evidence="1 2" key="1">
    <citation type="submission" date="2018-05" db="EMBL/GenBank/DDBJ databases">
        <title>Genomic Encyclopedia of Type Strains, Phase IV (KMG-IV): sequencing the most valuable type-strain genomes for metagenomic binning, comparative biology and taxonomic classification.</title>
        <authorList>
            <person name="Goeker M."/>
        </authorList>
    </citation>
    <scope>NUCLEOTIDE SEQUENCE [LARGE SCALE GENOMIC DNA]</scope>
    <source>
        <strain evidence="1 2">DSM 6462</strain>
    </source>
</reference>
<evidence type="ECO:0000313" key="1">
    <source>
        <dbReference type="EMBL" id="PXW57029.1"/>
    </source>
</evidence>
<protein>
    <submittedName>
        <fullName evidence="1">Uncharacterized protein</fullName>
    </submittedName>
</protein>